<accession>A0ACC1SMA0</accession>
<protein>
    <submittedName>
        <fullName evidence="1">Uncharacterized protein</fullName>
    </submittedName>
</protein>
<reference evidence="1" key="1">
    <citation type="submission" date="2022-08" db="EMBL/GenBank/DDBJ databases">
        <title>Genome Sequence of Fusarium decemcellulare.</title>
        <authorList>
            <person name="Buettner E."/>
        </authorList>
    </citation>
    <scope>NUCLEOTIDE SEQUENCE</scope>
    <source>
        <strain evidence="1">Babe19</strain>
    </source>
</reference>
<sequence>MENPQPHGQYTAYVTDEETPVHNTAPEQGGATLEIEIEQDNRPSSVVTQAPGRKLPRPTGLTQSRLDDSSLRRRFISKKSRPPGILANRRVFFSPSVNNRLRTGMDDEAEHLAPYDPYSDSSGNSYGAGHDSRRGPTAVPYGPRQTVPNYGGYAQSYQAANMAQMNQNRPSGYHSSQLPEVPQSYQSQSQLPQASAYGSQALPYGQPSSQYTNTNTQANQSQQSYQQARTSARPTNASSAASISKEEMERIAKACLEKEFAKSKRSEDERGAAHAKRQAEQEYARIEAGLKTKFEAELQSELAKRERKVARDRVELKAELDLQVKLRDQAEQYLKTQLEEAGDQTRRLEAELTHTKFELESQSDKLAATTAESSAVLSQLETKLSVLEEKLLSESYKKAEVESHRDSLLSKLSISEQMFMSETDKSATAERECDRLQAKLSLSEMRLASEAEQRLKTENERNDLRSELSLTAQKLMLEINQRESTESERNALQSEVASLRQKLVSEADEKGRVETERDKLQAEVSALSEKLVLEADQKAKEAVELKQQLEKENALALSTLTAQFQEELESIKETVEENLAIESEAKITRLQEGLLAVSEHLAWESEQREAETENRQAAEMELDQLKGAVNYGYQNTYRPQRRGNYNPFVRAYRNGSYENQEPQQLEQTTNPNSSHGRGMRRREIQQSTPPATWHPPHPGLEAPDAPSEYTKASEAGESEASVSDRSRGYRVELQPWSIQQRGAREKNSRVSEPIREDKKLKVSNTRSVQHRGPLYMAPFRIIQATSDSDGELPSEDADSEPQRSHVQSRSTAASGQRARRSQQPEKPRGRAFSKKSNRGPRQDYSPVPIPGVPGKEEEEVESGAELVNEYDVLEPVPNHPSPAATPNEKLQAPSRGSSTSVASKASKTSQSASKSSRQSTESPASSTFQDQQALVEADQGAESDDEEEDSQISYQRGERRSEFLLPYADEFGPVYLVPNPHNRRARVTKSGRRIEEDEDGMIWGFKTKQGFVPLMGMPYDQPVIEKVPMRTEMNRFRFILSSRQQKPRSLTAMKRPAATASLSTGTRNTKKGRTSTSSKVPEYHLTPSLRDDEGGIVWPAPKDKMEAARSFIRDCVSAGQRTLIVPDKDADGLTSGAILKQTLTLLGLDPDLISVHLLDKGHNVHDEASRIAMAAHKPAFIIVLDQGSRQSPPLIDGPHQALVIDHHHAERNDHPQNSIFVTACNCPPVATSSLLTYLICRDLHHGVEEACDWLCAMGTHGDLGNTIKWEPPFPDMKATFKKYTKKAVNDAVSLINAPRRTASYNVPAAWEALQAASCPKDLLGDKSLLAARAEVNVEVERCTHTAPKFSSDGRVAIFRINSGAQVHPVIATRWAGHLSSSKLEVVLVANEGYLPGMVNFSCRIPRCARAKDPPVNIIEILREAAGRAKDATLRERLGESFARGHKEASGGIVPKAEFEELMDVLEIGKKAEITARKPPKEATKQANTLLNYFGKA</sequence>
<comment type="caution">
    <text evidence="1">The sequence shown here is derived from an EMBL/GenBank/DDBJ whole genome shotgun (WGS) entry which is preliminary data.</text>
</comment>
<name>A0ACC1SMA0_9HYPO</name>
<keyword evidence="2" id="KW-1185">Reference proteome</keyword>
<dbReference type="EMBL" id="JANRMS010000283">
    <property type="protein sequence ID" value="KAJ3542664.1"/>
    <property type="molecule type" value="Genomic_DNA"/>
</dbReference>
<evidence type="ECO:0000313" key="2">
    <source>
        <dbReference type="Proteomes" id="UP001148629"/>
    </source>
</evidence>
<proteinExistence type="predicted"/>
<organism evidence="1 2">
    <name type="scientific">Fusarium decemcellulare</name>
    <dbReference type="NCBI Taxonomy" id="57161"/>
    <lineage>
        <taxon>Eukaryota</taxon>
        <taxon>Fungi</taxon>
        <taxon>Dikarya</taxon>
        <taxon>Ascomycota</taxon>
        <taxon>Pezizomycotina</taxon>
        <taxon>Sordariomycetes</taxon>
        <taxon>Hypocreomycetidae</taxon>
        <taxon>Hypocreales</taxon>
        <taxon>Nectriaceae</taxon>
        <taxon>Fusarium</taxon>
        <taxon>Fusarium decemcellulare species complex</taxon>
    </lineage>
</organism>
<gene>
    <name evidence="1" type="ORF">NM208_g3981</name>
</gene>
<evidence type="ECO:0000313" key="1">
    <source>
        <dbReference type="EMBL" id="KAJ3542664.1"/>
    </source>
</evidence>
<dbReference type="Proteomes" id="UP001148629">
    <property type="component" value="Unassembled WGS sequence"/>
</dbReference>